<accession>A0ABY9YTL7</accession>
<evidence type="ECO:0000313" key="3">
    <source>
        <dbReference type="Proteomes" id="UP001302072"/>
    </source>
</evidence>
<evidence type="ECO:0000259" key="1">
    <source>
        <dbReference type="Pfam" id="PF14243"/>
    </source>
</evidence>
<dbReference type="InterPro" id="IPR025643">
    <property type="entry name" value="R2K_3"/>
</dbReference>
<protein>
    <submittedName>
        <fullName evidence="2">ATP-grasp domain-containing protein</fullName>
    </submittedName>
</protein>
<feature type="domain" description="ATP-grasp" evidence="1">
    <location>
        <begin position="110"/>
        <end position="257"/>
    </location>
</feature>
<proteinExistence type="predicted"/>
<evidence type="ECO:0000313" key="2">
    <source>
        <dbReference type="EMBL" id="WNH54251.1"/>
    </source>
</evidence>
<gene>
    <name evidence="2" type="ORF">PDM29_08240</name>
</gene>
<sequence length="274" mass="30196">MPMEKVRWIVQSNLGSRRDIEAIADACQKLGLECLQVAVIPFSDALPEVPTDAPAVFYGSANFATNVHRSGRWVPGVFFDEQAFQFTHTLQQYGDECLNSDARVTTMAELAALDLADDVRLFVRPVADLKEFAGTEFSLGEYRSWYARLAGGDFDLGPDTPIIAASIKPIEHEWRLFLVHGRVVAGSHYRSHGELQVSPEIPPEVRVYAEQMAAVWSPSAVFVLDVAQSQGRLCVIEINGFNSSGFYASNIQDIVEAVSEVATHPKPSDPHFVA</sequence>
<dbReference type="SUPFAM" id="SSF56059">
    <property type="entry name" value="Glutathione synthetase ATP-binding domain-like"/>
    <property type="match status" value="1"/>
</dbReference>
<reference evidence="2 3" key="1">
    <citation type="submission" date="2022-12" db="EMBL/GenBank/DDBJ databases">
        <title>Two new species, Stenotrophomonas aracearum and Stenotrophomonas oahuensis, isolated from Anthurium (Araceae family) in Hawaii.</title>
        <authorList>
            <person name="Chunag S.C."/>
            <person name="Dobhal S."/>
            <person name="Alvarez A."/>
            <person name="Arif M."/>
        </authorList>
    </citation>
    <scope>NUCLEOTIDE SEQUENCE [LARGE SCALE GENOMIC DNA]</scope>
    <source>
        <strain evidence="2 3">A5586</strain>
    </source>
</reference>
<dbReference type="EMBL" id="CP115541">
    <property type="protein sequence ID" value="WNH54251.1"/>
    <property type="molecule type" value="Genomic_DNA"/>
</dbReference>
<name>A0ABY9YTL7_9GAMM</name>
<dbReference type="Pfam" id="PF14243">
    <property type="entry name" value="R2K_3"/>
    <property type="match status" value="1"/>
</dbReference>
<dbReference type="Proteomes" id="UP001302072">
    <property type="component" value="Chromosome"/>
</dbReference>
<dbReference type="RefSeq" id="WP_311193363.1">
    <property type="nucleotide sequence ID" value="NZ_CP115541.1"/>
</dbReference>
<keyword evidence="3" id="KW-1185">Reference proteome</keyword>
<organism evidence="2 3">
    <name type="scientific">Stenotrophomonas oahuensis</name>
    <dbReference type="NCBI Taxonomy" id="3003271"/>
    <lineage>
        <taxon>Bacteria</taxon>
        <taxon>Pseudomonadati</taxon>
        <taxon>Pseudomonadota</taxon>
        <taxon>Gammaproteobacteria</taxon>
        <taxon>Lysobacterales</taxon>
        <taxon>Lysobacteraceae</taxon>
        <taxon>Stenotrophomonas</taxon>
    </lineage>
</organism>